<proteinExistence type="predicted"/>
<dbReference type="AlphaFoldDB" id="A0A4R5V021"/>
<feature type="signal peptide" evidence="1">
    <location>
        <begin position="1"/>
        <end position="19"/>
    </location>
</feature>
<keyword evidence="1" id="KW-0732">Signal</keyword>
<dbReference type="Gene3D" id="2.120.10.30">
    <property type="entry name" value="TolB, C-terminal domain"/>
    <property type="match status" value="1"/>
</dbReference>
<gene>
    <name evidence="3" type="ORF">E1832_14500</name>
</gene>
<feature type="chain" id="PRO_5020493784" evidence="1">
    <location>
        <begin position="20"/>
        <end position="365"/>
    </location>
</feature>
<sequence length="365" mass="39107">MRILGLILFCLMLPGAARADTMATSAGPVRVDEILTGLHTPWAIAFLPDGSYLVTERAGALLHVRDGRARRVTGVPQVAAIGQGGLLDVMVPRDFATSREVFLTYSRARPGGAGTALAVGRLSKDGAALSNVRILFEAAPGARGGRHFGSRVIEAADGRLFVTLGERGDRPSAQDRSTHNGSIVRINRDGSVPQDNPFAGEAGARPEIWSYGHRNPQGAALDRTGALWAVEHGAQGGDEVNRIRRGVNYGWPVIAYGRHYSGARIGEGTAKPGMAQPDFYWDPSIAPSGLMIYSGRLWPDWAGQFFVGSLKFDMISRLAGDPLREEERIAGAATARVRDVAEAPDGSIWVVSEGRGAVYRLTPMR</sequence>
<evidence type="ECO:0000313" key="3">
    <source>
        <dbReference type="EMBL" id="TDK45078.1"/>
    </source>
</evidence>
<comment type="caution">
    <text evidence="3">The sequence shown here is derived from an EMBL/GenBank/DDBJ whole genome shotgun (WGS) entry which is preliminary data.</text>
</comment>
<keyword evidence="4" id="KW-1185">Reference proteome</keyword>
<dbReference type="EMBL" id="SMUV01000069">
    <property type="protein sequence ID" value="TDK45078.1"/>
    <property type="molecule type" value="Genomic_DNA"/>
</dbReference>
<accession>A0A4R5V021</accession>
<dbReference type="RefSeq" id="WP_133360483.1">
    <property type="nucleotide sequence ID" value="NZ_SMUV01000069.1"/>
</dbReference>
<dbReference type="InterPro" id="IPR012938">
    <property type="entry name" value="Glc/Sorbosone_DH"/>
</dbReference>
<evidence type="ECO:0000256" key="1">
    <source>
        <dbReference type="SAM" id="SignalP"/>
    </source>
</evidence>
<dbReference type="OrthoDB" id="9770043at2"/>
<protein>
    <submittedName>
        <fullName evidence="3">PQQ-dependent sugar dehydrogenase</fullName>
    </submittedName>
</protein>
<dbReference type="SUPFAM" id="SSF50952">
    <property type="entry name" value="Soluble quinoprotein glucose dehydrogenase"/>
    <property type="match status" value="1"/>
</dbReference>
<dbReference type="PANTHER" id="PTHR19328:SF75">
    <property type="entry name" value="ALDOSE SUGAR DEHYDROGENASE YLII"/>
    <property type="match status" value="1"/>
</dbReference>
<dbReference type="PANTHER" id="PTHR19328">
    <property type="entry name" value="HEDGEHOG-INTERACTING PROTEIN"/>
    <property type="match status" value="1"/>
</dbReference>
<feature type="domain" description="Glucose/Sorbosone dehydrogenase" evidence="2">
    <location>
        <begin position="38"/>
        <end position="359"/>
    </location>
</feature>
<dbReference type="InterPro" id="IPR011042">
    <property type="entry name" value="6-blade_b-propeller_TolB-like"/>
</dbReference>
<dbReference type="Pfam" id="PF07995">
    <property type="entry name" value="GSDH"/>
    <property type="match status" value="1"/>
</dbReference>
<evidence type="ECO:0000313" key="4">
    <source>
        <dbReference type="Proteomes" id="UP000295301"/>
    </source>
</evidence>
<dbReference type="Proteomes" id="UP000295301">
    <property type="component" value="Unassembled WGS sequence"/>
</dbReference>
<name>A0A4R5V021_9RHOB</name>
<evidence type="ECO:0000259" key="2">
    <source>
        <dbReference type="Pfam" id="PF07995"/>
    </source>
</evidence>
<reference evidence="3 4" key="1">
    <citation type="submission" date="2019-03" db="EMBL/GenBank/DDBJ databases">
        <title>Ruegeria lutea sp. nov., a novel strain, isolated from marine sediment, the Masan Bay, South Korea.</title>
        <authorList>
            <person name="Kim J."/>
            <person name="Kim D.-Y."/>
            <person name="Lee S.-S."/>
        </authorList>
    </citation>
    <scope>NUCLEOTIDE SEQUENCE [LARGE SCALE GENOMIC DNA]</scope>
    <source>
        <strain evidence="3 4">318-1</strain>
    </source>
</reference>
<dbReference type="InterPro" id="IPR011041">
    <property type="entry name" value="Quinoprot_gluc/sorb_DH_b-prop"/>
</dbReference>
<organism evidence="3 4">
    <name type="scientific">Antarcticimicrobium luteum</name>
    <dbReference type="NCBI Taxonomy" id="2547397"/>
    <lineage>
        <taxon>Bacteria</taxon>
        <taxon>Pseudomonadati</taxon>
        <taxon>Pseudomonadota</taxon>
        <taxon>Alphaproteobacteria</taxon>
        <taxon>Rhodobacterales</taxon>
        <taxon>Paracoccaceae</taxon>
        <taxon>Antarcticimicrobium</taxon>
    </lineage>
</organism>